<reference evidence="1" key="1">
    <citation type="journal article" date="2015" name="Nature">
        <title>Complex archaea that bridge the gap between prokaryotes and eukaryotes.</title>
        <authorList>
            <person name="Spang A."/>
            <person name="Saw J.H."/>
            <person name="Jorgensen S.L."/>
            <person name="Zaremba-Niedzwiedzka K."/>
            <person name="Martijn J."/>
            <person name="Lind A.E."/>
            <person name="van Eijk R."/>
            <person name="Schleper C."/>
            <person name="Guy L."/>
            <person name="Ettema T.J."/>
        </authorList>
    </citation>
    <scope>NUCLEOTIDE SEQUENCE</scope>
</reference>
<feature type="non-terminal residue" evidence="1">
    <location>
        <position position="612"/>
    </location>
</feature>
<protein>
    <submittedName>
        <fullName evidence="1">Uncharacterized protein</fullName>
    </submittedName>
</protein>
<comment type="caution">
    <text evidence="1">The sequence shown here is derived from an EMBL/GenBank/DDBJ whole genome shotgun (WGS) entry which is preliminary data.</text>
</comment>
<sequence length="612" mass="66998">ILDRPGAGGSKEPVKAWGIRSFDGDRESGGYNVALWIREAAGLSTITEGSLVVIFSDDFEGNSEVTKIGANAENRGHILYSGYVLEDTILWNPVTSRLDFTTSSVTGRMEELATFATSLESKVTAETWTELRLMTVDRAVIHFMRWHSTVLGLHDFSQTGDTKHVKFADFERGTLYESVNNFLMNTLIANMVSDRQGKMWAEVIASVIPTGSARQANNHMQDVLDMSSSDWRNEISISRAQDSELAFLEMGGIYYSGPTSTGGIAPFMAGAPGVAPDYFGSVERIQGLVLSSQAQLNSLVGMGFAMKNAVYPEVDVPIAGDYRFLDIAPQHRILMTVASIDTHRGIVWEQKPFIPQELSYEWQPKEQSLLMELGLTEETGGEAGFGDAATITIPVDAPYDKWDLPEIEFPPINPPDHWDPPFPDPDPIEEQDIQCYAIAFSSSDTGINIVRTRSMLAASPVWESVEGTVISGSYGHFVLGAISPRDKAYVQTNRGIYYTNTLNDDMPTWINSLTTLQMRALVGDVTANWANSLAVTIADPNFICGLAQVNDGDDEDVYFLWTTNIEGGAAAWSAVSIIASADRDRGRFGGEYGVWVSQHSTQRVGATGGGRE</sequence>
<organism evidence="1">
    <name type="scientific">marine sediment metagenome</name>
    <dbReference type="NCBI Taxonomy" id="412755"/>
    <lineage>
        <taxon>unclassified sequences</taxon>
        <taxon>metagenomes</taxon>
        <taxon>ecological metagenomes</taxon>
    </lineage>
</organism>
<gene>
    <name evidence="1" type="ORF">LCGC14_2226870</name>
</gene>
<evidence type="ECO:0000313" key="1">
    <source>
        <dbReference type="EMBL" id="KKL58288.1"/>
    </source>
</evidence>
<feature type="non-terminal residue" evidence="1">
    <location>
        <position position="1"/>
    </location>
</feature>
<name>A0A0F9D9E1_9ZZZZ</name>
<dbReference type="AlphaFoldDB" id="A0A0F9D9E1"/>
<dbReference type="EMBL" id="LAZR01029876">
    <property type="protein sequence ID" value="KKL58288.1"/>
    <property type="molecule type" value="Genomic_DNA"/>
</dbReference>
<accession>A0A0F9D9E1</accession>
<proteinExistence type="predicted"/>